<evidence type="ECO:0000256" key="10">
    <source>
        <dbReference type="PROSITE-ProRule" id="PRU00169"/>
    </source>
</evidence>
<keyword evidence="7" id="KW-0067">ATP-binding</keyword>
<feature type="region of interest" description="Disordered" evidence="11">
    <location>
        <begin position="1"/>
        <end position="92"/>
    </location>
</feature>
<dbReference type="SMART" id="SM00220">
    <property type="entry name" value="S_TKc"/>
    <property type="match status" value="1"/>
</dbReference>
<dbReference type="FunFam" id="1.10.510.10:FF:000580">
    <property type="entry name" value="AGC protein kinase"/>
    <property type="match status" value="1"/>
</dbReference>
<feature type="region of interest" description="Disordered" evidence="11">
    <location>
        <begin position="513"/>
        <end position="535"/>
    </location>
</feature>
<dbReference type="SUPFAM" id="SSF52172">
    <property type="entry name" value="CheY-like"/>
    <property type="match status" value="1"/>
</dbReference>
<feature type="compositionally biased region" description="Low complexity" evidence="11">
    <location>
        <begin position="553"/>
        <end position="566"/>
    </location>
</feature>
<dbReference type="Gene3D" id="1.10.510.10">
    <property type="entry name" value="Transferase(Phosphotransferase) domain 1"/>
    <property type="match status" value="2"/>
</dbReference>
<dbReference type="FunFam" id="1.10.510.10:FF:000340">
    <property type="entry name" value="Serine threonine protein kinase"/>
    <property type="match status" value="1"/>
</dbReference>
<dbReference type="InterPro" id="IPR011006">
    <property type="entry name" value="CheY-like_superfamily"/>
</dbReference>
<dbReference type="GO" id="GO:0005524">
    <property type="term" value="F:ATP binding"/>
    <property type="evidence" value="ECO:0007669"/>
    <property type="project" value="UniProtKB-KW"/>
</dbReference>
<feature type="compositionally biased region" description="Low complexity" evidence="11">
    <location>
        <begin position="61"/>
        <end position="79"/>
    </location>
</feature>
<keyword evidence="16" id="KW-1185">Reference proteome</keyword>
<reference evidence="15" key="1">
    <citation type="submission" date="2020-04" db="EMBL/GenBank/DDBJ databases">
        <title>Analysis of mating type loci in Filobasidium floriforme.</title>
        <authorList>
            <person name="Nowrousian M."/>
        </authorList>
    </citation>
    <scope>NUCLEOTIDE SEQUENCE</scope>
    <source>
        <strain evidence="15">CBS 6242</strain>
    </source>
</reference>
<feature type="domain" description="Response regulatory" evidence="13">
    <location>
        <begin position="1860"/>
        <end position="1987"/>
    </location>
</feature>
<feature type="region of interest" description="Disordered" evidence="11">
    <location>
        <begin position="704"/>
        <end position="725"/>
    </location>
</feature>
<dbReference type="PROSITE" id="PS51285">
    <property type="entry name" value="AGC_KINASE_CTER"/>
    <property type="match status" value="1"/>
</dbReference>
<dbReference type="CDD" id="cd17546">
    <property type="entry name" value="REC_hyHK_CKI1_RcsC-like"/>
    <property type="match status" value="1"/>
</dbReference>
<comment type="catalytic activity">
    <reaction evidence="9">
        <text>L-seryl-[protein] + ATP = O-phospho-L-seryl-[protein] + ADP + H(+)</text>
        <dbReference type="Rhea" id="RHEA:17989"/>
        <dbReference type="Rhea" id="RHEA-COMP:9863"/>
        <dbReference type="Rhea" id="RHEA-COMP:11604"/>
        <dbReference type="ChEBI" id="CHEBI:15378"/>
        <dbReference type="ChEBI" id="CHEBI:29999"/>
        <dbReference type="ChEBI" id="CHEBI:30616"/>
        <dbReference type="ChEBI" id="CHEBI:83421"/>
        <dbReference type="ChEBI" id="CHEBI:456216"/>
        <dbReference type="EC" id="2.7.11.1"/>
    </reaction>
</comment>
<evidence type="ECO:0000256" key="11">
    <source>
        <dbReference type="SAM" id="MobiDB-lite"/>
    </source>
</evidence>
<evidence type="ECO:0000256" key="5">
    <source>
        <dbReference type="ARBA" id="ARBA00022741"/>
    </source>
</evidence>
<keyword evidence="6" id="KW-0418">Kinase</keyword>
<protein>
    <recommendedName>
        <fullName evidence="1">non-specific serine/threonine protein kinase</fullName>
        <ecNumber evidence="1">2.7.11.1</ecNumber>
    </recommendedName>
</protein>
<sequence length="2017" mass="218544">MPPIQTSEGGSPSSDSPSASHSSVPPPGSVSARSTDRPTYSPRKSEDGRNNVTGRNALARTLSLSYSAKSSTSSAIDTKASSHRGDFGIISRHPSMHSARSLVFSGKKKKNIAAKMEGWWSAVKSNFGNQPEGSSLSNTDRYGSESPRRHAPTPRKLPSAPSSRRGSTAPVDSPSLPSKRESAVPNQSPSHQLLRAATSHTSLQQLQQEAIAASTSDTAPKPDGKDASCSVGATQDELSGDLPGALPVSVARPLPVSRLSSDQQSTFVKAPAPSSLEARRRQPPLSLKLENNVLIPPRLHGRQNSNLSSGASTSNSSGRAAFASHGRQESHMSSGVFSTGVHTPSFHHWDQTPSPLMSLNATRPEATYAEQELGSSMTGPNNTEFTLASVRRHVRHRLTVAKEGCDRELRFIVSDITAFVEEHLHLPPAVAESDADAEEVLQDVRSSSYGLSPRTAYSDLEDEADLMDREIGMHSQVAAMMIPQSAHARRSSISLSAATSPIKRREIANLVVARDDPASPGRRRRSSALSAKNARSVELGQRLGRVLATTADRSAASSRSNSRSRSPMPTAGFLSGPFVNTVDEGTNTKLVDALQKIIGIATDVTETDVDILIAKPAACRDFISRVWEVGQIWDKDPEADGRSWYIRLLLAVAGLTRVVEWWEAEKGFWNFDGDGDNEPLTFVLKPAREGDTVGTPPVLARLTSEAGSGMGTPGTVSSISDQPEASPELNLDQVLRDSQVTARPSDVPVQLQAVQDLQLQAEHNKSINIVLELSLGGELIEWVNPAWHEITGSDPTDAENTPITAWLAPADVDVLANAGRQLEADDSHTAQARFRLLRLMQTDDEDVSRLPGPTYIECEGIGMLMRDRDTGEASHTMWVIKPVVVSQTMDTPSDVGAPTPALDSGEDLLFPTIATMSVANVLCRICERQVPTWFFEKHNETCNEVHRLEADISAVNEKVAEMINVVTKILKSLENGVPDQPAQYQGMIISTRTKSIPHHAMGPVMLAVRRIQQSQLENAHTALGLANAISTPSVKDEDSSNSISYQQLLSPASEDRLTFIGRWVKPETDDPALQLLFVHVDELIRRKQMTVNRMRNTIMYAERVRREWEDKMDRMLSIAEEEGSASDHSSNADGQEAAAPQDQTPENALSISPSSAKRRAIDPKARLPPTTTTMQRQQSTHTVATIDGIAAADDRLPIPSPSPIVKPPKRMSNSRRSSANRTHMEPPMSPRLPSVASMARTAPTSIKDFDIIKPISRGAFGSVYLAKKRTTGDYFAIKALKKSDMIAKNQITNVKAERTILMNQASSPYVAKLYFSFQNKDYLYLVMEYLNGGDCAALIKTLGGLPEEWARNYIAEVVLGLEYLHDRGIVHRDLKPDNLLIDSKGHLKLTDFGLSRIGLLNRQVGGPRPAVLRGTSLKKMRGLIRTGSPRAAALLSETPLTTPDFLLPPTSSNLSQSYFSSHLTDGGSADESSGSESFSGAYSRSRDQGRAASARNSGTHKPSDVPKFVGTPDYLCPESILGIGSDAPTVDWWAVGVVLYEFIYGFPPFHDETPEKVFDNIVSRRINWFEDQMELSSEARDLMERLMCTDPGRRLGTHGACEVKSHPFFTGLDWHTIATVEANFVPNVTDPESTDYFDARGATSEVFFEDDTQSIEKAASKEISSEPTGKQASGLDQPIDIDNLAPPGDAGEDFGTFTYKNLPVLKQANDEVIKKLRRESMIASEQLGPHDRRLGVALDRKRTKNRAASVAEYCLPPSPTASTSSSASRASVMPQTPSSSGQTTQVRRVSDQHPLNKVHIASGLDSDDKCSGTESGTSFSYASPGLTDKARSVSGQSGDSALNQRRTSEANSLTGTRAVDVLIAEDNPISQKILETLLTRMGCRCVCVNDGAEALAASMGTIRFDIIITDLVMPNVTGEEVARMIRSTSNPNFDTPIIAATSYEHKQLAAVTAQNTADPGGVGSLFSAVLAKPITKRDLTDCLAKLGFRLGHSQTAEGKATKRLEGPSIRLGAPIVI</sequence>
<evidence type="ECO:0000259" key="13">
    <source>
        <dbReference type="PROSITE" id="PS50110"/>
    </source>
</evidence>
<keyword evidence="3 10" id="KW-0597">Phosphoprotein</keyword>
<evidence type="ECO:0000259" key="14">
    <source>
        <dbReference type="PROSITE" id="PS51285"/>
    </source>
</evidence>
<feature type="compositionally biased region" description="Polar residues" evidence="11">
    <location>
        <begin position="714"/>
        <end position="723"/>
    </location>
</feature>
<feature type="region of interest" description="Disordered" evidence="11">
    <location>
        <begin position="1657"/>
        <end position="1688"/>
    </location>
</feature>
<feature type="compositionally biased region" description="Polar residues" evidence="11">
    <location>
        <begin position="1833"/>
        <end position="1851"/>
    </location>
</feature>
<feature type="compositionally biased region" description="Polar residues" evidence="11">
    <location>
        <begin position="1141"/>
        <end position="1155"/>
    </location>
</feature>
<feature type="compositionally biased region" description="Low complexity" evidence="11">
    <location>
        <begin position="7"/>
        <end position="33"/>
    </location>
</feature>
<accession>A0A8K0JQT3</accession>
<dbReference type="GO" id="GO:0005737">
    <property type="term" value="C:cytoplasm"/>
    <property type="evidence" value="ECO:0007669"/>
    <property type="project" value="TreeGrafter"/>
</dbReference>
<feature type="compositionally biased region" description="Polar residues" evidence="11">
    <location>
        <begin position="1773"/>
        <end position="1787"/>
    </location>
</feature>
<feature type="compositionally biased region" description="Polar residues" evidence="11">
    <location>
        <begin position="1812"/>
        <end position="1821"/>
    </location>
</feature>
<feature type="domain" description="AGC-kinase C-terminal" evidence="14">
    <location>
        <begin position="1610"/>
        <end position="1709"/>
    </location>
</feature>
<dbReference type="InterPro" id="IPR001789">
    <property type="entry name" value="Sig_transdc_resp-reg_receiver"/>
</dbReference>
<dbReference type="EC" id="2.7.11.1" evidence="1"/>
<feature type="region of interest" description="Disordered" evidence="11">
    <location>
        <begin position="1754"/>
        <end position="1851"/>
    </location>
</feature>
<feature type="compositionally biased region" description="Polar residues" evidence="11">
    <location>
        <begin position="258"/>
        <end position="267"/>
    </location>
</feature>
<dbReference type="Proteomes" id="UP000812966">
    <property type="component" value="Unassembled WGS sequence"/>
</dbReference>
<gene>
    <name evidence="15" type="ORF">FFLO_00748</name>
</gene>
<dbReference type="InterPro" id="IPR011009">
    <property type="entry name" value="Kinase-like_dom_sf"/>
</dbReference>
<dbReference type="FunFam" id="3.30.200.20:FF:001008">
    <property type="entry name" value="Serine/threonine-protein kinase cek1"/>
    <property type="match status" value="1"/>
</dbReference>
<proteinExistence type="predicted"/>
<dbReference type="InterPro" id="IPR000961">
    <property type="entry name" value="AGC-kinase_C"/>
</dbReference>
<feature type="region of interest" description="Disordered" evidence="11">
    <location>
        <begin position="550"/>
        <end position="571"/>
    </location>
</feature>
<feature type="compositionally biased region" description="Low complexity" evidence="11">
    <location>
        <begin position="1465"/>
        <end position="1483"/>
    </location>
</feature>
<evidence type="ECO:0000259" key="12">
    <source>
        <dbReference type="PROSITE" id="PS50011"/>
    </source>
</evidence>
<evidence type="ECO:0000313" key="16">
    <source>
        <dbReference type="Proteomes" id="UP000812966"/>
    </source>
</evidence>
<dbReference type="Pfam" id="PF00072">
    <property type="entry name" value="Response_reg"/>
    <property type="match status" value="1"/>
</dbReference>
<dbReference type="PANTHER" id="PTHR24356">
    <property type="entry name" value="SERINE/THREONINE-PROTEIN KINASE"/>
    <property type="match status" value="1"/>
</dbReference>
<dbReference type="GO" id="GO:1901992">
    <property type="term" value="P:positive regulation of mitotic cell cycle phase transition"/>
    <property type="evidence" value="ECO:0007669"/>
    <property type="project" value="UniProtKB-ARBA"/>
</dbReference>
<dbReference type="Pfam" id="PF00069">
    <property type="entry name" value="Pkinase"/>
    <property type="match status" value="2"/>
</dbReference>
<dbReference type="PROSITE" id="PS50110">
    <property type="entry name" value="RESPONSE_REGULATORY"/>
    <property type="match status" value="1"/>
</dbReference>
<evidence type="ECO:0000256" key="3">
    <source>
        <dbReference type="ARBA" id="ARBA00022553"/>
    </source>
</evidence>
<evidence type="ECO:0000256" key="2">
    <source>
        <dbReference type="ARBA" id="ARBA00022527"/>
    </source>
</evidence>
<feature type="compositionally biased region" description="Polar residues" evidence="11">
    <location>
        <begin position="124"/>
        <end position="141"/>
    </location>
</feature>
<dbReference type="PROSITE" id="PS50011">
    <property type="entry name" value="PROTEIN_KINASE_DOM"/>
    <property type="match status" value="1"/>
</dbReference>
<name>A0A8K0JQT3_9TREE</name>
<evidence type="ECO:0000256" key="8">
    <source>
        <dbReference type="ARBA" id="ARBA00047899"/>
    </source>
</evidence>
<dbReference type="GO" id="GO:0004674">
    <property type="term" value="F:protein serine/threonine kinase activity"/>
    <property type="evidence" value="ECO:0007669"/>
    <property type="project" value="UniProtKB-KW"/>
</dbReference>
<dbReference type="EMBL" id="JABELV010000009">
    <property type="protein sequence ID" value="KAG7571236.1"/>
    <property type="molecule type" value="Genomic_DNA"/>
</dbReference>
<comment type="caution">
    <text evidence="15">The sequence shown here is derived from an EMBL/GenBank/DDBJ whole genome shotgun (WGS) entry which is preliminary data.</text>
</comment>
<dbReference type="InterPro" id="IPR008271">
    <property type="entry name" value="Ser/Thr_kinase_AS"/>
</dbReference>
<evidence type="ECO:0000256" key="1">
    <source>
        <dbReference type="ARBA" id="ARBA00012513"/>
    </source>
</evidence>
<feature type="compositionally biased region" description="Polar residues" evidence="11">
    <location>
        <begin position="209"/>
        <end position="218"/>
    </location>
</feature>
<keyword evidence="5" id="KW-0547">Nucleotide-binding</keyword>
<comment type="catalytic activity">
    <reaction evidence="8">
        <text>L-threonyl-[protein] + ATP = O-phospho-L-threonyl-[protein] + ADP + H(+)</text>
        <dbReference type="Rhea" id="RHEA:46608"/>
        <dbReference type="Rhea" id="RHEA-COMP:11060"/>
        <dbReference type="Rhea" id="RHEA-COMP:11605"/>
        <dbReference type="ChEBI" id="CHEBI:15378"/>
        <dbReference type="ChEBI" id="CHEBI:30013"/>
        <dbReference type="ChEBI" id="CHEBI:30616"/>
        <dbReference type="ChEBI" id="CHEBI:61977"/>
        <dbReference type="ChEBI" id="CHEBI:456216"/>
        <dbReference type="EC" id="2.7.11.1"/>
    </reaction>
</comment>
<feature type="modified residue" description="4-aspartylphosphate" evidence="10">
    <location>
        <position position="1910"/>
    </location>
</feature>
<feature type="region of interest" description="Disordered" evidence="11">
    <location>
        <begin position="1465"/>
        <end position="1508"/>
    </location>
</feature>
<feature type="region of interest" description="Disordered" evidence="11">
    <location>
        <begin position="124"/>
        <end position="192"/>
    </location>
</feature>
<dbReference type="GO" id="GO:0000160">
    <property type="term" value="P:phosphorelay signal transduction system"/>
    <property type="evidence" value="ECO:0007669"/>
    <property type="project" value="InterPro"/>
</dbReference>
<evidence type="ECO:0000256" key="7">
    <source>
        <dbReference type="ARBA" id="ARBA00022840"/>
    </source>
</evidence>
<feature type="compositionally biased region" description="Low complexity" evidence="11">
    <location>
        <begin position="1760"/>
        <end position="1771"/>
    </location>
</feature>
<feature type="domain" description="Protein kinase" evidence="12">
    <location>
        <begin position="1249"/>
        <end position="1609"/>
    </location>
</feature>
<dbReference type="InterPro" id="IPR050236">
    <property type="entry name" value="Ser_Thr_kinase_AGC"/>
</dbReference>
<feature type="compositionally biased region" description="Low complexity" evidence="11">
    <location>
        <begin position="304"/>
        <end position="317"/>
    </location>
</feature>
<dbReference type="GO" id="GO:0005634">
    <property type="term" value="C:nucleus"/>
    <property type="evidence" value="ECO:0007669"/>
    <property type="project" value="TreeGrafter"/>
</dbReference>
<dbReference type="CDD" id="cd05611">
    <property type="entry name" value="STKc_Rim15_like"/>
    <property type="match status" value="1"/>
</dbReference>
<evidence type="ECO:0000256" key="4">
    <source>
        <dbReference type="ARBA" id="ARBA00022679"/>
    </source>
</evidence>
<evidence type="ECO:0000256" key="6">
    <source>
        <dbReference type="ARBA" id="ARBA00022777"/>
    </source>
</evidence>
<dbReference type="OrthoDB" id="162894at2759"/>
<keyword evidence="4" id="KW-0808">Transferase</keyword>
<feature type="region of interest" description="Disordered" evidence="11">
    <location>
        <begin position="209"/>
        <end position="336"/>
    </location>
</feature>
<dbReference type="Gene3D" id="3.30.200.20">
    <property type="entry name" value="Phosphorylase Kinase, domain 1"/>
    <property type="match status" value="2"/>
</dbReference>
<evidence type="ECO:0000313" key="15">
    <source>
        <dbReference type="EMBL" id="KAG7571236.1"/>
    </source>
</evidence>
<evidence type="ECO:0000256" key="9">
    <source>
        <dbReference type="ARBA" id="ARBA00048679"/>
    </source>
</evidence>
<dbReference type="InterPro" id="IPR000719">
    <property type="entry name" value="Prot_kinase_dom"/>
</dbReference>
<dbReference type="PROSITE" id="PS00108">
    <property type="entry name" value="PROTEIN_KINASE_ST"/>
    <property type="match status" value="1"/>
</dbReference>
<dbReference type="SMART" id="SM00448">
    <property type="entry name" value="REC"/>
    <property type="match status" value="1"/>
</dbReference>
<dbReference type="PANTHER" id="PTHR24356:SF1">
    <property type="entry name" value="SERINE_THREONINE-PROTEIN KINASE GREATWALL"/>
    <property type="match status" value="1"/>
</dbReference>
<feature type="region of interest" description="Disordered" evidence="11">
    <location>
        <begin position="1120"/>
        <end position="1239"/>
    </location>
</feature>
<keyword evidence="2" id="KW-0723">Serine/threonine-protein kinase</keyword>
<dbReference type="Gene3D" id="3.40.50.2300">
    <property type="match status" value="1"/>
</dbReference>
<feature type="compositionally biased region" description="Polar residues" evidence="11">
    <location>
        <begin position="1169"/>
        <end position="1183"/>
    </location>
</feature>
<organism evidence="15 16">
    <name type="scientific">Filobasidium floriforme</name>
    <dbReference type="NCBI Taxonomy" id="5210"/>
    <lineage>
        <taxon>Eukaryota</taxon>
        <taxon>Fungi</taxon>
        <taxon>Dikarya</taxon>
        <taxon>Basidiomycota</taxon>
        <taxon>Agaricomycotina</taxon>
        <taxon>Tremellomycetes</taxon>
        <taxon>Filobasidiales</taxon>
        <taxon>Filobasidiaceae</taxon>
        <taxon>Filobasidium</taxon>
    </lineage>
</organism>
<dbReference type="SUPFAM" id="SSF56112">
    <property type="entry name" value="Protein kinase-like (PK-like)"/>
    <property type="match status" value="1"/>
</dbReference>